<protein>
    <recommendedName>
        <fullName evidence="1">WSC domain-containing protein</fullName>
    </recommendedName>
</protein>
<evidence type="ECO:0000313" key="2">
    <source>
        <dbReference type="EMBL" id="CAC5426788.1"/>
    </source>
</evidence>
<proteinExistence type="predicted"/>
<accession>A0A6J8F1E6</accession>
<dbReference type="EMBL" id="CACVKT020010475">
    <property type="protein sequence ID" value="CAC5426788.1"/>
    <property type="molecule type" value="Genomic_DNA"/>
</dbReference>
<dbReference type="OrthoDB" id="6071159at2759"/>
<dbReference type="InterPro" id="IPR002889">
    <property type="entry name" value="WSC_carb-bd"/>
</dbReference>
<keyword evidence="3" id="KW-1185">Reference proteome</keyword>
<sequence>MAKPETSSVTTTEMTTPSKSTIITTEMTTPSTSTMTTSQITTSSTSAMTTKEMKTPATFVMATISSDRTVITILEKTRGHFYLSVQYSVNMNAFVPAKKLEKFASECYCGDSLDDQTIYQKNNEKDCRYACSGNSSAICGGAWRNSVYVCKFDPLGAGERTLKLHDLKSAGQVILITATVSTTKMTPTHGHSTVKTTEMTTTRQSTVITTEVPTLGQSEVTTTDLITPGKSPVTTLQKTTPGASKVTTMKTTTLLGKSEVTFVQKTSLLECICPCSKVGKRQVGFLTWNESYSRSIKRNIEARIRLNEQRTEYQQIQYNRDASFQDIRSR</sequence>
<name>A0A6J8F1E6_MYTCO</name>
<evidence type="ECO:0000313" key="3">
    <source>
        <dbReference type="Proteomes" id="UP000507470"/>
    </source>
</evidence>
<evidence type="ECO:0000259" key="1">
    <source>
        <dbReference type="Pfam" id="PF01822"/>
    </source>
</evidence>
<gene>
    <name evidence="2" type="ORF">MCOR_58466</name>
</gene>
<dbReference type="AlphaFoldDB" id="A0A6J8F1E6"/>
<reference evidence="2 3" key="1">
    <citation type="submission" date="2020-06" db="EMBL/GenBank/DDBJ databases">
        <authorList>
            <person name="Li R."/>
            <person name="Bekaert M."/>
        </authorList>
    </citation>
    <scope>NUCLEOTIDE SEQUENCE [LARGE SCALE GENOMIC DNA]</scope>
    <source>
        <strain evidence="3">wild</strain>
    </source>
</reference>
<feature type="domain" description="WSC" evidence="1">
    <location>
        <begin position="104"/>
        <end position="141"/>
    </location>
</feature>
<dbReference type="Pfam" id="PF01822">
    <property type="entry name" value="WSC"/>
    <property type="match status" value="1"/>
</dbReference>
<dbReference type="Proteomes" id="UP000507470">
    <property type="component" value="Unassembled WGS sequence"/>
</dbReference>
<organism evidence="2 3">
    <name type="scientific">Mytilus coruscus</name>
    <name type="common">Sea mussel</name>
    <dbReference type="NCBI Taxonomy" id="42192"/>
    <lineage>
        <taxon>Eukaryota</taxon>
        <taxon>Metazoa</taxon>
        <taxon>Spiralia</taxon>
        <taxon>Lophotrochozoa</taxon>
        <taxon>Mollusca</taxon>
        <taxon>Bivalvia</taxon>
        <taxon>Autobranchia</taxon>
        <taxon>Pteriomorphia</taxon>
        <taxon>Mytilida</taxon>
        <taxon>Mytiloidea</taxon>
        <taxon>Mytilidae</taxon>
        <taxon>Mytilinae</taxon>
        <taxon>Mytilus</taxon>
    </lineage>
</organism>